<evidence type="ECO:0000313" key="3">
    <source>
        <dbReference type="EMBL" id="PIS40404.1"/>
    </source>
</evidence>
<proteinExistence type="predicted"/>
<keyword evidence="1" id="KW-0227">DNA damage</keyword>
<keyword evidence="3" id="KW-0489">Methyltransferase</keyword>
<keyword evidence="3" id="KW-0808">Transferase</keyword>
<evidence type="ECO:0000313" key="4">
    <source>
        <dbReference type="Proteomes" id="UP000236845"/>
    </source>
</evidence>
<comment type="caution">
    <text evidence="3">The sequence shown here is derived from an EMBL/GenBank/DDBJ whole genome shotgun (WGS) entry which is preliminary data.</text>
</comment>
<gene>
    <name evidence="3" type="ORF">COT26_03515</name>
</gene>
<protein>
    <submittedName>
        <fullName evidence="3">Cysteine methyltransferase</fullName>
    </submittedName>
</protein>
<dbReference type="GO" id="GO:0032259">
    <property type="term" value="P:methylation"/>
    <property type="evidence" value="ECO:0007669"/>
    <property type="project" value="UniProtKB-KW"/>
</dbReference>
<dbReference type="SUPFAM" id="SSF46767">
    <property type="entry name" value="Methylated DNA-protein cysteine methyltransferase, C-terminal domain"/>
    <property type="match status" value="1"/>
</dbReference>
<dbReference type="EMBL" id="PEXW01000072">
    <property type="protein sequence ID" value="PIS40404.1"/>
    <property type="molecule type" value="Genomic_DNA"/>
</dbReference>
<dbReference type="PANTHER" id="PTHR42942:SF1">
    <property type="entry name" value="ALKYLTRANSFERASE-LIKE PROTEIN 1"/>
    <property type="match status" value="1"/>
</dbReference>
<dbReference type="PANTHER" id="PTHR42942">
    <property type="entry name" value="6-O-METHYLGUANINE DNA METHYLTRANSFERASE"/>
    <property type="match status" value="1"/>
</dbReference>
<dbReference type="InterPro" id="IPR052520">
    <property type="entry name" value="ATL_DNA_repair"/>
</dbReference>
<reference evidence="4" key="1">
    <citation type="submission" date="2017-09" db="EMBL/GenBank/DDBJ databases">
        <title>Depth-based differentiation of microbial function through sediment-hosted aquifers and enrichment of novel symbionts in the deep terrestrial subsurface.</title>
        <authorList>
            <person name="Probst A.J."/>
            <person name="Ladd B."/>
            <person name="Jarett J.K."/>
            <person name="Geller-Mcgrath D.E."/>
            <person name="Sieber C.M.K."/>
            <person name="Emerson J.B."/>
            <person name="Anantharaman K."/>
            <person name="Thomas B.C."/>
            <person name="Malmstrom R."/>
            <person name="Stieglmeier M."/>
            <person name="Klingl A."/>
            <person name="Woyke T."/>
            <person name="Ryan C.M."/>
            <person name="Banfield J.F."/>
        </authorList>
    </citation>
    <scope>NUCLEOTIDE SEQUENCE [LARGE SCALE GENOMIC DNA]</scope>
</reference>
<feature type="domain" description="Methylated-DNA-[protein]-cysteine S-methyltransferase DNA binding" evidence="2">
    <location>
        <begin position="6"/>
        <end position="90"/>
    </location>
</feature>
<dbReference type="GO" id="GO:0008168">
    <property type="term" value="F:methyltransferase activity"/>
    <property type="evidence" value="ECO:0007669"/>
    <property type="project" value="UniProtKB-KW"/>
</dbReference>
<dbReference type="InterPro" id="IPR036388">
    <property type="entry name" value="WH-like_DNA-bd_sf"/>
</dbReference>
<dbReference type="InterPro" id="IPR014048">
    <property type="entry name" value="MethylDNA_cys_MeTrfase_DNA-bd"/>
</dbReference>
<dbReference type="Proteomes" id="UP000236845">
    <property type="component" value="Unassembled WGS sequence"/>
</dbReference>
<name>A0A2H0YPH9_9BACT</name>
<dbReference type="InterPro" id="IPR036217">
    <property type="entry name" value="MethylDNA_cys_MeTrfase_DNAb"/>
</dbReference>
<dbReference type="GO" id="GO:0006281">
    <property type="term" value="P:DNA repair"/>
    <property type="evidence" value="ECO:0007669"/>
    <property type="project" value="InterPro"/>
</dbReference>
<evidence type="ECO:0000259" key="2">
    <source>
        <dbReference type="Pfam" id="PF01035"/>
    </source>
</evidence>
<accession>A0A2H0YPH9</accession>
<dbReference type="CDD" id="cd06445">
    <property type="entry name" value="ATase"/>
    <property type="match status" value="1"/>
</dbReference>
<dbReference type="Gene3D" id="1.10.10.10">
    <property type="entry name" value="Winged helix-like DNA-binding domain superfamily/Winged helix DNA-binding domain"/>
    <property type="match status" value="1"/>
</dbReference>
<organism evidence="3 4">
    <name type="scientific">Candidatus Kerfeldbacteria bacterium CG08_land_8_20_14_0_20_43_14</name>
    <dbReference type="NCBI Taxonomy" id="2014246"/>
    <lineage>
        <taxon>Bacteria</taxon>
        <taxon>Candidatus Kerfeldiibacteriota</taxon>
    </lineage>
</organism>
<evidence type="ECO:0000256" key="1">
    <source>
        <dbReference type="ARBA" id="ARBA00022763"/>
    </source>
</evidence>
<dbReference type="AlphaFoldDB" id="A0A2H0YPH9"/>
<dbReference type="Pfam" id="PF01035">
    <property type="entry name" value="DNA_binding_1"/>
    <property type="match status" value="1"/>
</dbReference>
<sequence>MKTKSNFYSLVYAMVKRIPKGRVATYGQIASLIGSPKAAQMVGWALHALDASPNPEVPWQRVINRLGFISTTCLEHTADEQAWLLQKEGIKVVKSREAGSRSAGKDKMWFVDLKKYLWEK</sequence>